<keyword evidence="2" id="KW-1185">Reference proteome</keyword>
<dbReference type="RefSeq" id="WP_163967381.1">
    <property type="nucleotide sequence ID" value="NZ_JAAIVB010000070.1"/>
</dbReference>
<dbReference type="AlphaFoldDB" id="A0A6B3SYZ2"/>
<name>A0A6B3SYZ2_9BURK</name>
<organism evidence="1 2">
    <name type="scientific">Noviherbaspirillum galbum</name>
    <dbReference type="NCBI Taxonomy" id="2709383"/>
    <lineage>
        <taxon>Bacteria</taxon>
        <taxon>Pseudomonadati</taxon>
        <taxon>Pseudomonadota</taxon>
        <taxon>Betaproteobacteria</taxon>
        <taxon>Burkholderiales</taxon>
        <taxon>Oxalobacteraceae</taxon>
        <taxon>Noviherbaspirillum</taxon>
    </lineage>
</organism>
<evidence type="ECO:0000313" key="2">
    <source>
        <dbReference type="Proteomes" id="UP000482155"/>
    </source>
</evidence>
<comment type="caution">
    <text evidence="1">The sequence shown here is derived from an EMBL/GenBank/DDBJ whole genome shotgun (WGS) entry which is preliminary data.</text>
</comment>
<dbReference type="EMBL" id="JAAIVB010000070">
    <property type="protein sequence ID" value="NEX63469.1"/>
    <property type="molecule type" value="Genomic_DNA"/>
</dbReference>
<protein>
    <submittedName>
        <fullName evidence="1">Uncharacterized protein</fullName>
    </submittedName>
</protein>
<reference evidence="1 2" key="1">
    <citation type="submission" date="2020-02" db="EMBL/GenBank/DDBJ databases">
        <authorList>
            <person name="Kim M.K."/>
        </authorList>
    </citation>
    <scope>NUCLEOTIDE SEQUENCE [LARGE SCALE GENOMIC DNA]</scope>
    <source>
        <strain evidence="1 2">17J57-3</strain>
    </source>
</reference>
<evidence type="ECO:0000313" key="1">
    <source>
        <dbReference type="EMBL" id="NEX63469.1"/>
    </source>
</evidence>
<dbReference type="Proteomes" id="UP000482155">
    <property type="component" value="Unassembled WGS sequence"/>
</dbReference>
<sequence>MRPVHLPNLSRYWLAAGMILLGLALIPEVCAARIPSKQDCREAGDFIRNAAIARDGGMTEDAFLTRLREDIELIQAFPPALRWFVQDDDDAAFLIEAATRVFQKPQQPAAQQSDFLRACHARTARLPGTSL</sequence>
<gene>
    <name evidence="1" type="ORF">G3574_20525</name>
</gene>
<proteinExistence type="predicted"/>
<accession>A0A6B3SYZ2</accession>